<dbReference type="EMBL" id="JBHSMT010000030">
    <property type="protein sequence ID" value="MFC5476308.1"/>
    <property type="molecule type" value="Genomic_DNA"/>
</dbReference>
<evidence type="ECO:0000259" key="5">
    <source>
        <dbReference type="Pfam" id="PF01979"/>
    </source>
</evidence>
<evidence type="ECO:0000313" key="6">
    <source>
        <dbReference type="EMBL" id="MFC5476308.1"/>
    </source>
</evidence>
<dbReference type="InterPro" id="IPR011059">
    <property type="entry name" value="Metal-dep_hydrolase_composite"/>
</dbReference>
<name>A0ABW0MDL4_9BURK</name>
<comment type="cofactor">
    <cofactor evidence="1">
        <name>Zn(2+)</name>
        <dbReference type="ChEBI" id="CHEBI:29105"/>
    </cofactor>
</comment>
<evidence type="ECO:0000256" key="1">
    <source>
        <dbReference type="ARBA" id="ARBA00001947"/>
    </source>
</evidence>
<reference evidence="7" key="1">
    <citation type="journal article" date="2019" name="Int. J. Syst. Evol. Microbiol.">
        <title>The Global Catalogue of Microorganisms (GCM) 10K type strain sequencing project: providing services to taxonomists for standard genome sequencing and annotation.</title>
        <authorList>
            <consortium name="The Broad Institute Genomics Platform"/>
            <consortium name="The Broad Institute Genome Sequencing Center for Infectious Disease"/>
            <person name="Wu L."/>
            <person name="Ma J."/>
        </authorList>
    </citation>
    <scope>NUCLEOTIDE SEQUENCE [LARGE SCALE GENOMIC DNA]</scope>
    <source>
        <strain evidence="7">JCM 17066</strain>
    </source>
</reference>
<dbReference type="Proteomes" id="UP001596045">
    <property type="component" value="Unassembled WGS sequence"/>
</dbReference>
<dbReference type="NCBIfam" id="TIGR02022">
    <property type="entry name" value="hutF"/>
    <property type="match status" value="1"/>
</dbReference>
<dbReference type="Gene3D" id="2.30.40.10">
    <property type="entry name" value="Urease, subunit C, domain 1"/>
    <property type="match status" value="1"/>
</dbReference>
<feature type="domain" description="Amidohydrolase-related" evidence="5">
    <location>
        <begin position="48"/>
        <end position="435"/>
    </location>
</feature>
<dbReference type="NCBIfam" id="NF006684">
    <property type="entry name" value="PRK09229.1-5"/>
    <property type="match status" value="1"/>
</dbReference>
<keyword evidence="2" id="KW-0479">Metal-binding</keyword>
<evidence type="ECO:0000256" key="2">
    <source>
        <dbReference type="ARBA" id="ARBA00022723"/>
    </source>
</evidence>
<evidence type="ECO:0000256" key="4">
    <source>
        <dbReference type="ARBA" id="ARBA00022833"/>
    </source>
</evidence>
<evidence type="ECO:0000313" key="7">
    <source>
        <dbReference type="Proteomes" id="UP001596045"/>
    </source>
</evidence>
<dbReference type="Gene3D" id="3.20.20.140">
    <property type="entry name" value="Metal-dependent hydrolases"/>
    <property type="match status" value="1"/>
</dbReference>
<dbReference type="PANTHER" id="PTHR11271:SF48">
    <property type="entry name" value="AMIDOHYDROLASE-RELATED DOMAIN-CONTAINING PROTEIN"/>
    <property type="match status" value="1"/>
</dbReference>
<dbReference type="Pfam" id="PF01979">
    <property type="entry name" value="Amidohydro_1"/>
    <property type="match status" value="1"/>
</dbReference>
<dbReference type="InterPro" id="IPR010252">
    <property type="entry name" value="HutF"/>
</dbReference>
<dbReference type="GO" id="GO:0050416">
    <property type="term" value="F:formimidoylglutamate deiminase activity"/>
    <property type="evidence" value="ECO:0007669"/>
    <property type="project" value="UniProtKB-EC"/>
</dbReference>
<keyword evidence="3 6" id="KW-0378">Hydrolase</keyword>
<accession>A0ABW0MDL4</accession>
<keyword evidence="7" id="KW-1185">Reference proteome</keyword>
<dbReference type="CDD" id="cd01313">
    <property type="entry name" value="Met_dep_hydrolase_E"/>
    <property type="match status" value="1"/>
</dbReference>
<organism evidence="6 7">
    <name type="scientific">Paraherbaspirillum soli</name>
    <dbReference type="NCBI Taxonomy" id="631222"/>
    <lineage>
        <taxon>Bacteria</taxon>
        <taxon>Pseudomonadati</taxon>
        <taxon>Pseudomonadota</taxon>
        <taxon>Betaproteobacteria</taxon>
        <taxon>Burkholderiales</taxon>
        <taxon>Oxalobacteraceae</taxon>
        <taxon>Paraherbaspirillum</taxon>
    </lineage>
</organism>
<sequence>MNRLIADQALLPSGWHKNVLLAWDADGMLTEVIVNAEQIAVAPKVTGTVLPGMPNLHSHAFQRAMAGLTEYRSDPNDSFWSWRTLMYGFAQKLSPPALKAIAVQLYIEMLKAGYTSVCEFHYLHHDIGGKPYANPAENLNCLIEAAQEAGIGLTLLPVLYQYSGFGAQPPHAGQVRFINSPEWVMSVLQRLQSEHPQHAALRYGVAPHSLRAVSPASLQQMLTLLNQWDAQAPVHLHIAEQIKEVEDCVAQLGARPVAWLLDNVEVDSRWCLVHATHLSATETQALARSGAVAGICPSTEANLGDGVFDGVAYAAAGGSWGIGSDSHVSTSAREELRLYEYGQRLLHRQRNLLVGNDGAASVGNYLYREAQRGGAAASGRPVAGLAVGQRADLLVLEDRHPALCGKHGDQLLDSFIFCNHGQTPIRDVMAGGRWVVQNGHHASEERSSTAYAAALRGLLAD</sequence>
<gene>
    <name evidence="6" type="ORF">ACFPM8_20280</name>
</gene>
<dbReference type="NCBIfam" id="NF006681">
    <property type="entry name" value="PRK09229.1-2"/>
    <property type="match status" value="1"/>
</dbReference>
<proteinExistence type="predicted"/>
<dbReference type="InterPro" id="IPR032466">
    <property type="entry name" value="Metal_Hydrolase"/>
</dbReference>
<comment type="caution">
    <text evidence="6">The sequence shown here is derived from an EMBL/GenBank/DDBJ whole genome shotgun (WGS) entry which is preliminary data.</text>
</comment>
<dbReference type="EC" id="3.5.3.13" evidence="6"/>
<dbReference type="InterPro" id="IPR051607">
    <property type="entry name" value="Metallo-dep_hydrolases"/>
</dbReference>
<dbReference type="RefSeq" id="WP_379000534.1">
    <property type="nucleotide sequence ID" value="NZ_JBHSMT010000030.1"/>
</dbReference>
<dbReference type="InterPro" id="IPR006680">
    <property type="entry name" value="Amidohydro-rel"/>
</dbReference>
<dbReference type="PANTHER" id="PTHR11271">
    <property type="entry name" value="GUANINE DEAMINASE"/>
    <property type="match status" value="1"/>
</dbReference>
<evidence type="ECO:0000256" key="3">
    <source>
        <dbReference type="ARBA" id="ARBA00022801"/>
    </source>
</evidence>
<protein>
    <submittedName>
        <fullName evidence="6">Formimidoylglutamate deiminase</fullName>
        <ecNumber evidence="6">3.5.3.13</ecNumber>
    </submittedName>
</protein>
<dbReference type="SUPFAM" id="SSF51556">
    <property type="entry name" value="Metallo-dependent hydrolases"/>
    <property type="match status" value="1"/>
</dbReference>
<keyword evidence="4" id="KW-0862">Zinc</keyword>
<dbReference type="SUPFAM" id="SSF51338">
    <property type="entry name" value="Composite domain of metallo-dependent hydrolases"/>
    <property type="match status" value="1"/>
</dbReference>